<evidence type="ECO:0000313" key="3">
    <source>
        <dbReference type="EMBL" id="OAH61683.1"/>
    </source>
</evidence>
<dbReference type="AlphaFoldDB" id="A0A177L7Y0"/>
<evidence type="ECO:0000313" key="4">
    <source>
        <dbReference type="Proteomes" id="UP000076935"/>
    </source>
</evidence>
<accession>A0A177L7Y0</accession>
<reference evidence="3 4" key="1">
    <citation type="submission" date="2016-01" db="EMBL/GenBank/DDBJ databases">
        <title>Investigation of taxonomic status of Bacillus aminovorans.</title>
        <authorList>
            <person name="Verma A."/>
            <person name="Pal Y."/>
            <person name="Krishnamurthi S."/>
        </authorList>
    </citation>
    <scope>NUCLEOTIDE SEQUENCE [LARGE SCALE GENOMIC DNA]</scope>
    <source>
        <strain evidence="3 4">DSM 1314</strain>
    </source>
</reference>
<evidence type="ECO:0000256" key="2">
    <source>
        <dbReference type="SAM" id="SignalP"/>
    </source>
</evidence>
<dbReference type="Proteomes" id="UP000076935">
    <property type="component" value="Unassembled WGS sequence"/>
</dbReference>
<name>A0A177L7Y0_9BACI</name>
<feature type="region of interest" description="Disordered" evidence="1">
    <location>
        <begin position="205"/>
        <end position="230"/>
    </location>
</feature>
<organism evidence="3 4">
    <name type="scientific">Domibacillus aminovorans</name>
    <dbReference type="NCBI Taxonomy" id="29332"/>
    <lineage>
        <taxon>Bacteria</taxon>
        <taxon>Bacillati</taxon>
        <taxon>Bacillota</taxon>
        <taxon>Bacilli</taxon>
        <taxon>Bacillales</taxon>
        <taxon>Bacillaceae</taxon>
        <taxon>Domibacillus</taxon>
    </lineage>
</organism>
<evidence type="ECO:0000256" key="1">
    <source>
        <dbReference type="SAM" id="MobiDB-lite"/>
    </source>
</evidence>
<keyword evidence="4" id="KW-1185">Reference proteome</keyword>
<sequence length="257" mass="27468">MKKNKLVNYVMTGALSLGVLGAAGLPALAASDTTTGSATQEKVETIMDTLRTKLTDLGVDLPEKDRKDDLFAGLDAKTKAKAEAIMEEQRAGTITHDEAEEQLEALGVTLLNHGEKGDLFANLDAKTKAKAEAIMEEQRAGNLTQEEAEEQLAALGIERPEHGGPGGKGDPFANLDDKTKAKAEAIMEEQHAGTITHEEAEEQLAALGVERPERDGKGGQETMLEGLDDKTKAEAEALLKEAKEDLSELGVDKVPFH</sequence>
<feature type="chain" id="PRO_5008066707" evidence="2">
    <location>
        <begin position="30"/>
        <end position="257"/>
    </location>
</feature>
<feature type="signal peptide" evidence="2">
    <location>
        <begin position="1"/>
        <end position="29"/>
    </location>
</feature>
<gene>
    <name evidence="3" type="ORF">AWH49_12095</name>
</gene>
<dbReference type="RefSeq" id="WP_063965246.1">
    <property type="nucleotide sequence ID" value="NZ_JBCNAN010000017.1"/>
</dbReference>
<keyword evidence="2" id="KW-0732">Signal</keyword>
<comment type="caution">
    <text evidence="3">The sequence shown here is derived from an EMBL/GenBank/DDBJ whole genome shotgun (WGS) entry which is preliminary data.</text>
</comment>
<protein>
    <submittedName>
        <fullName evidence="3">Uncharacterized protein</fullName>
    </submittedName>
</protein>
<dbReference type="EMBL" id="LQWY01000016">
    <property type="protein sequence ID" value="OAH61683.1"/>
    <property type="molecule type" value="Genomic_DNA"/>
</dbReference>
<proteinExistence type="predicted"/>